<dbReference type="CDD" id="cd03702">
    <property type="entry name" value="IF2_mtIF2_II"/>
    <property type="match status" value="1"/>
</dbReference>
<feature type="region of interest" description="Disordered" evidence="11">
    <location>
        <begin position="47"/>
        <end position="168"/>
    </location>
</feature>
<organism evidence="13 14">
    <name type="scientific">[Candida] anglica</name>
    <dbReference type="NCBI Taxonomy" id="148631"/>
    <lineage>
        <taxon>Eukaryota</taxon>
        <taxon>Fungi</taxon>
        <taxon>Dikarya</taxon>
        <taxon>Ascomycota</taxon>
        <taxon>Saccharomycotina</taxon>
        <taxon>Pichiomycetes</taxon>
        <taxon>Debaryomycetaceae</taxon>
        <taxon>Kurtzmaniella</taxon>
    </lineage>
</organism>
<dbReference type="Gene3D" id="2.40.30.10">
    <property type="entry name" value="Translation factors"/>
    <property type="match status" value="2"/>
</dbReference>
<dbReference type="InterPro" id="IPR015760">
    <property type="entry name" value="TIF_IF2"/>
</dbReference>
<dbReference type="SUPFAM" id="SSF52156">
    <property type="entry name" value="Initiation factor IF2/eIF5b, domain 3"/>
    <property type="match status" value="1"/>
</dbReference>
<dbReference type="CDD" id="cd01887">
    <property type="entry name" value="IF2_eIF5B"/>
    <property type="match status" value="1"/>
</dbReference>
<dbReference type="InterPro" id="IPR044145">
    <property type="entry name" value="IF2_II"/>
</dbReference>
<evidence type="ECO:0000256" key="3">
    <source>
        <dbReference type="ARBA" id="ARBA00022540"/>
    </source>
</evidence>
<keyword evidence="7" id="KW-0496">Mitochondrion</keyword>
<accession>A0ABP0EF50</accession>
<sequence length="791" mass="86641">MLTRGCCIRYIPSRSYADYLKGLPRVGVSRFGKKKITPSVEIVAPEKNEKNLKKPSPPARLSGSKFGGGINKGSASSSTGNRFADMFSNGGNKKSQEGRNNRSSTQGRDTTGNVTNSKPTSTTATTKSNTNNANNKNKAPSGRSNEKINKKNDTKSSKTDHKKAQVSAPRAPIPITIPTFVTVSNLATIMNVYLNDLLLKLKELGFEDLRHNYILDKETATLIADEYNFEVTMNDDLGADLFPVPVVTEKLKPRAPIVTIMGHVDHGKTTILDYLRKSSIVAKEHGGITQHIGAFSVITPLSKKKITFLDTPGHAAFLKMRERGANITDIVILVVAADDSVMPQTIEAIKHAQKSGVPIIVAVNKCDKPTANPDKVIADVSTHGIEVEDYGGDTQTVRISGKTGLNMDKLEEAVITLSEMIELQAEEQGVPSEGWVIESQVQKGLGNTATVLVTRGTLKTGSFIVAGTTYCKIRGMKDESGKPVKQAGPATPVTIWGWKELPGAGDEVIQATTEQFAKKVCDNRMARAKQIQASKDIDHINAKRKEEVEIMKKQEKLNEMKLAGLTEKEIQEELDEEEEGSKKTCVVNFIIKADVYGSAEAIKESIDGLGNDEVKATVIFEEAGPPTESDLDRAEAANAHILCFNTKVPKDIQSKASKKKLEIMEHNVIYHLIEDVTKILTSKLTPLVENKILAEISLRDIFTITGKNKSKYKIAGCKVNTGLVKRQSQVMVEREGECIFKGKLSSLKHMKDDVSEVKKGTECGLSFEGWEDFQGGDVVKVYEEIVHQRYL</sequence>
<evidence type="ECO:0000256" key="10">
    <source>
        <dbReference type="ARBA" id="ARBA00044200"/>
    </source>
</evidence>
<evidence type="ECO:0000256" key="2">
    <source>
        <dbReference type="ARBA" id="ARBA00007733"/>
    </source>
</evidence>
<dbReference type="Gene3D" id="3.40.50.10050">
    <property type="entry name" value="Translation initiation factor IF- 2, domain 3"/>
    <property type="match status" value="1"/>
</dbReference>
<name>A0ABP0EF50_9ASCO</name>
<dbReference type="SUPFAM" id="SSF52540">
    <property type="entry name" value="P-loop containing nucleoside triphosphate hydrolases"/>
    <property type="match status" value="1"/>
</dbReference>
<keyword evidence="4" id="KW-0547">Nucleotide-binding</keyword>
<dbReference type="NCBIfam" id="TIGR00231">
    <property type="entry name" value="small_GTP"/>
    <property type="match status" value="1"/>
</dbReference>
<dbReference type="EMBL" id="OZ004257">
    <property type="protein sequence ID" value="CAK7907359.1"/>
    <property type="molecule type" value="Genomic_DNA"/>
</dbReference>
<dbReference type="CDD" id="cd03692">
    <property type="entry name" value="mtIF2_IVc"/>
    <property type="match status" value="1"/>
</dbReference>
<dbReference type="SUPFAM" id="SSF50447">
    <property type="entry name" value="Translation proteins"/>
    <property type="match status" value="2"/>
</dbReference>
<dbReference type="InterPro" id="IPR000178">
    <property type="entry name" value="TF_IF2_bacterial-like"/>
</dbReference>
<dbReference type="InterPro" id="IPR027417">
    <property type="entry name" value="P-loop_NTPase"/>
</dbReference>
<evidence type="ECO:0000256" key="4">
    <source>
        <dbReference type="ARBA" id="ARBA00022741"/>
    </source>
</evidence>
<dbReference type="Pfam" id="PF11987">
    <property type="entry name" value="IF-2"/>
    <property type="match status" value="1"/>
</dbReference>
<dbReference type="Proteomes" id="UP001497600">
    <property type="component" value="Chromosome E"/>
</dbReference>
<dbReference type="InterPro" id="IPR000795">
    <property type="entry name" value="T_Tr_GTP-bd_dom"/>
</dbReference>
<dbReference type="Pfam" id="PF22042">
    <property type="entry name" value="EF-G_D2"/>
    <property type="match status" value="1"/>
</dbReference>
<proteinExistence type="inferred from homology"/>
<keyword evidence="14" id="KW-1185">Reference proteome</keyword>
<protein>
    <recommendedName>
        <fullName evidence="10">Translation initiation factor IF-2, mitochondrial</fullName>
    </recommendedName>
</protein>
<dbReference type="Pfam" id="PF04760">
    <property type="entry name" value="IF2_N"/>
    <property type="match status" value="1"/>
</dbReference>
<feature type="domain" description="Tr-type G" evidence="12">
    <location>
        <begin position="253"/>
        <end position="432"/>
    </location>
</feature>
<evidence type="ECO:0000256" key="7">
    <source>
        <dbReference type="ARBA" id="ARBA00023128"/>
    </source>
</evidence>
<evidence type="ECO:0000256" key="5">
    <source>
        <dbReference type="ARBA" id="ARBA00022917"/>
    </source>
</evidence>
<dbReference type="InterPro" id="IPR023115">
    <property type="entry name" value="TIF_IF2_dom3"/>
</dbReference>
<dbReference type="InterPro" id="IPR006847">
    <property type="entry name" value="IF2_N"/>
</dbReference>
<comment type="subcellular location">
    <subcellularLocation>
        <location evidence="1">Mitochondrion</location>
    </subcellularLocation>
</comment>
<evidence type="ECO:0000313" key="13">
    <source>
        <dbReference type="EMBL" id="CAK7907359.1"/>
    </source>
</evidence>
<evidence type="ECO:0000313" key="14">
    <source>
        <dbReference type="Proteomes" id="UP001497600"/>
    </source>
</evidence>
<dbReference type="PANTHER" id="PTHR43381">
    <property type="entry name" value="TRANSLATION INITIATION FACTOR IF-2-RELATED"/>
    <property type="match status" value="1"/>
</dbReference>
<keyword evidence="3 13" id="KW-0396">Initiation factor</keyword>
<feature type="compositionally biased region" description="Polar residues" evidence="11">
    <location>
        <begin position="101"/>
        <end position="114"/>
    </location>
</feature>
<evidence type="ECO:0000256" key="6">
    <source>
        <dbReference type="ARBA" id="ARBA00022946"/>
    </source>
</evidence>
<dbReference type="PROSITE" id="PS51722">
    <property type="entry name" value="G_TR_2"/>
    <property type="match status" value="1"/>
</dbReference>
<comment type="similarity">
    <text evidence="2">Belongs to the TRAFAC class translation factor GTPase superfamily. Classic translation factor GTPase family. IF-2 subfamily.</text>
</comment>
<dbReference type="GO" id="GO:0003743">
    <property type="term" value="F:translation initiation factor activity"/>
    <property type="evidence" value="ECO:0007669"/>
    <property type="project" value="UniProtKB-KW"/>
</dbReference>
<evidence type="ECO:0000256" key="8">
    <source>
        <dbReference type="ARBA" id="ARBA00023134"/>
    </source>
</evidence>
<dbReference type="Pfam" id="PF00009">
    <property type="entry name" value="GTP_EFTU"/>
    <property type="match status" value="1"/>
</dbReference>
<dbReference type="InterPro" id="IPR036925">
    <property type="entry name" value="TIF_IF2_dom3_sf"/>
</dbReference>
<keyword evidence="8" id="KW-0342">GTP-binding</keyword>
<dbReference type="InterPro" id="IPR009000">
    <property type="entry name" value="Transl_B-barrel_sf"/>
</dbReference>
<evidence type="ECO:0000256" key="11">
    <source>
        <dbReference type="SAM" id="MobiDB-lite"/>
    </source>
</evidence>
<dbReference type="PANTHER" id="PTHR43381:SF20">
    <property type="entry name" value="TRANSLATION INITIATION FACTOR IF-2, MITOCHONDRIAL"/>
    <property type="match status" value="1"/>
</dbReference>
<reference evidence="13 14" key="1">
    <citation type="submission" date="2024-01" db="EMBL/GenBank/DDBJ databases">
        <authorList>
            <consortium name="Genoscope - CEA"/>
            <person name="William W."/>
        </authorList>
    </citation>
    <scope>NUCLEOTIDE SEQUENCE [LARGE SCALE GENOMIC DNA]</scope>
    <source>
        <strain evidence="13 14">29B2s-10</strain>
    </source>
</reference>
<feature type="compositionally biased region" description="Low complexity" evidence="11">
    <location>
        <begin position="115"/>
        <end position="141"/>
    </location>
</feature>
<evidence type="ECO:0000256" key="1">
    <source>
        <dbReference type="ARBA" id="ARBA00004173"/>
    </source>
</evidence>
<dbReference type="Gene3D" id="3.40.50.300">
    <property type="entry name" value="P-loop containing nucleotide triphosphate hydrolases"/>
    <property type="match status" value="1"/>
</dbReference>
<evidence type="ECO:0000256" key="9">
    <source>
        <dbReference type="ARBA" id="ARBA00025162"/>
    </source>
</evidence>
<comment type="function">
    <text evidence="9">One of the essential components for the initiation of protein synthesis. Protects formylmethionyl-tRNA from spontaneous hydrolysis and promotes its binding to the 30S ribosomal subunits. Also involved in the hydrolysis of GTP during the formation of the 70S ribosomal complex.</text>
</comment>
<keyword evidence="5" id="KW-0648">Protein biosynthesis</keyword>
<dbReference type="InterPro" id="IPR005225">
    <property type="entry name" value="Small_GTP-bd"/>
</dbReference>
<feature type="compositionally biased region" description="Basic and acidic residues" evidence="11">
    <location>
        <begin position="144"/>
        <end position="163"/>
    </location>
</feature>
<evidence type="ECO:0000259" key="12">
    <source>
        <dbReference type="PROSITE" id="PS51722"/>
    </source>
</evidence>
<dbReference type="HAMAP" id="MF_00100_B">
    <property type="entry name" value="IF_2_B"/>
    <property type="match status" value="1"/>
</dbReference>
<gene>
    <name evidence="13" type="primary">IFM1</name>
    <name evidence="13" type="ORF">CAAN4_E05116</name>
</gene>
<keyword evidence="6" id="KW-0809">Transit peptide</keyword>
<dbReference type="InterPro" id="IPR053905">
    <property type="entry name" value="EF-G-like_DII"/>
</dbReference>
<dbReference type="PROSITE" id="PS01176">
    <property type="entry name" value="IF2"/>
    <property type="match status" value="1"/>
</dbReference>